<sequence length="132" mass="14785">MSHEYLSDEELQKLIMDVELNDMTKAPANLQKKVLDAVDAADKAGNIAKTKKQKIIEYRLYSLKVALAVAAAIVVMFIVPGVPVANRDFCSMDKTDFQRDVSFRDEILKKKDDIKSKIYSIFAGDVEVDDGI</sequence>
<feature type="transmembrane region" description="Helical" evidence="1">
    <location>
        <begin position="61"/>
        <end position="82"/>
    </location>
</feature>
<name>A0A1G5EY35_9FIRM</name>
<dbReference type="OrthoDB" id="2005055at2"/>
<evidence type="ECO:0000313" key="2">
    <source>
        <dbReference type="EMBL" id="SCY31338.1"/>
    </source>
</evidence>
<evidence type="ECO:0000313" key="3">
    <source>
        <dbReference type="Proteomes" id="UP000183047"/>
    </source>
</evidence>
<keyword evidence="3" id="KW-1185">Reference proteome</keyword>
<dbReference type="EMBL" id="FMUR01000012">
    <property type="protein sequence ID" value="SCY31338.1"/>
    <property type="molecule type" value="Genomic_DNA"/>
</dbReference>
<organism evidence="2 3">
    <name type="scientific">Butyrivibrio hungatei</name>
    <dbReference type="NCBI Taxonomy" id="185008"/>
    <lineage>
        <taxon>Bacteria</taxon>
        <taxon>Bacillati</taxon>
        <taxon>Bacillota</taxon>
        <taxon>Clostridia</taxon>
        <taxon>Lachnospirales</taxon>
        <taxon>Lachnospiraceae</taxon>
        <taxon>Butyrivibrio</taxon>
    </lineage>
</organism>
<dbReference type="Proteomes" id="UP000183047">
    <property type="component" value="Unassembled WGS sequence"/>
</dbReference>
<evidence type="ECO:0000256" key="1">
    <source>
        <dbReference type="SAM" id="Phobius"/>
    </source>
</evidence>
<dbReference type="AlphaFoldDB" id="A0A1G5EY35"/>
<keyword evidence="1" id="KW-0812">Transmembrane</keyword>
<accession>A0A1G5EY35</accession>
<keyword evidence="1" id="KW-1133">Transmembrane helix</keyword>
<keyword evidence="1" id="KW-0472">Membrane</keyword>
<proteinExistence type="predicted"/>
<dbReference type="RefSeq" id="WP_074462680.1">
    <property type="nucleotide sequence ID" value="NZ_FMUR01000012.1"/>
</dbReference>
<protein>
    <submittedName>
        <fullName evidence="2">Uncharacterized protein</fullName>
    </submittedName>
</protein>
<gene>
    <name evidence="2" type="ORF">SAMN02910451_02128</name>
</gene>
<reference evidence="3" key="1">
    <citation type="submission" date="2016-10" db="EMBL/GenBank/DDBJ databases">
        <authorList>
            <person name="Varghese N."/>
            <person name="Submissions S."/>
        </authorList>
    </citation>
    <scope>NUCLEOTIDE SEQUENCE [LARGE SCALE GENOMIC DNA]</scope>
    <source>
        <strain evidence="3">XBD2006</strain>
    </source>
</reference>